<evidence type="ECO:0000313" key="2">
    <source>
        <dbReference type="EnsemblMetazoa" id="ACHR003745-PA"/>
    </source>
</evidence>
<feature type="transmembrane region" description="Helical" evidence="1">
    <location>
        <begin position="6"/>
        <end position="27"/>
    </location>
</feature>
<accession>A0A182JZ13</accession>
<keyword evidence="1" id="KW-1133">Transmembrane helix</keyword>
<dbReference type="VEuPathDB" id="VectorBase:ACHR003745"/>
<protein>
    <submittedName>
        <fullName evidence="2">Uncharacterized protein</fullName>
    </submittedName>
</protein>
<evidence type="ECO:0000313" key="3">
    <source>
        <dbReference type="Proteomes" id="UP000075881"/>
    </source>
</evidence>
<reference evidence="2" key="2">
    <citation type="submission" date="2020-05" db="UniProtKB">
        <authorList>
            <consortium name="EnsemblMetazoa"/>
        </authorList>
    </citation>
    <scope>IDENTIFICATION</scope>
    <source>
        <strain evidence="2">ACHKN1017</strain>
    </source>
</reference>
<dbReference type="Proteomes" id="UP000075881">
    <property type="component" value="Unassembled WGS sequence"/>
</dbReference>
<dbReference type="AlphaFoldDB" id="A0A182JZ13"/>
<keyword evidence="3" id="KW-1185">Reference proteome</keyword>
<keyword evidence="1" id="KW-0472">Membrane</keyword>
<organism evidence="2 3">
    <name type="scientific">Anopheles christyi</name>
    <dbReference type="NCBI Taxonomy" id="43041"/>
    <lineage>
        <taxon>Eukaryota</taxon>
        <taxon>Metazoa</taxon>
        <taxon>Ecdysozoa</taxon>
        <taxon>Arthropoda</taxon>
        <taxon>Hexapoda</taxon>
        <taxon>Insecta</taxon>
        <taxon>Pterygota</taxon>
        <taxon>Neoptera</taxon>
        <taxon>Endopterygota</taxon>
        <taxon>Diptera</taxon>
        <taxon>Nematocera</taxon>
        <taxon>Culicoidea</taxon>
        <taxon>Culicidae</taxon>
        <taxon>Anophelinae</taxon>
        <taxon>Anopheles</taxon>
    </lineage>
</organism>
<reference evidence="3" key="1">
    <citation type="submission" date="2013-03" db="EMBL/GenBank/DDBJ databases">
        <title>The Genome Sequence of Anopheles christyi ACHKN1017.</title>
        <authorList>
            <consortium name="The Broad Institute Genomics Platform"/>
            <person name="Neafsey D.E."/>
            <person name="Besansky N."/>
            <person name="Walker B."/>
            <person name="Young S.K."/>
            <person name="Zeng Q."/>
            <person name="Gargeya S."/>
            <person name="Fitzgerald M."/>
            <person name="Haas B."/>
            <person name="Abouelleil A."/>
            <person name="Allen A.W."/>
            <person name="Alvarado L."/>
            <person name="Arachchi H.M."/>
            <person name="Berlin A.M."/>
            <person name="Chapman S.B."/>
            <person name="Gainer-Dewar J."/>
            <person name="Goldberg J."/>
            <person name="Griggs A."/>
            <person name="Gujja S."/>
            <person name="Hansen M."/>
            <person name="Howarth C."/>
            <person name="Imamovic A."/>
            <person name="Ireland A."/>
            <person name="Larimer J."/>
            <person name="McCowan C."/>
            <person name="Murphy C."/>
            <person name="Pearson M."/>
            <person name="Poon T.W."/>
            <person name="Priest M."/>
            <person name="Roberts A."/>
            <person name="Saif S."/>
            <person name="Shea T."/>
            <person name="Sisk P."/>
            <person name="Sykes S."/>
            <person name="Wortman J."/>
            <person name="Nusbaum C."/>
            <person name="Birren B."/>
        </authorList>
    </citation>
    <scope>NUCLEOTIDE SEQUENCE [LARGE SCALE GENOMIC DNA]</scope>
    <source>
        <strain evidence="3">ACHKN1017</strain>
    </source>
</reference>
<evidence type="ECO:0000256" key="1">
    <source>
        <dbReference type="SAM" id="Phobius"/>
    </source>
</evidence>
<proteinExistence type="predicted"/>
<sequence>MPTCSVLIRCALCIGTVLLATVVTVALGSKGQVPKQPDDATSSTVEQLPFCAEEATRQRDLNDGYYT</sequence>
<dbReference type="EnsemblMetazoa" id="ACHR003745-RA">
    <property type="protein sequence ID" value="ACHR003745-PA"/>
    <property type="gene ID" value="ACHR003745"/>
</dbReference>
<dbReference type="STRING" id="43041.A0A182JZ13"/>
<keyword evidence="1" id="KW-0812">Transmembrane</keyword>
<name>A0A182JZ13_9DIPT</name>